<evidence type="ECO:0000256" key="1">
    <source>
        <dbReference type="SAM" id="MobiDB-lite"/>
    </source>
</evidence>
<reference evidence="3" key="3">
    <citation type="submission" date="2018-08" db="EMBL/GenBank/DDBJ databases">
        <authorList>
            <person name="Guldener U."/>
        </authorList>
    </citation>
    <scope>NUCLEOTIDE SEQUENCE</scope>
    <source>
        <strain evidence="3">UB2</strain>
    </source>
</reference>
<feature type="region of interest" description="Disordered" evidence="1">
    <location>
        <begin position="1"/>
        <end position="71"/>
    </location>
</feature>
<dbReference type="EMBL" id="ULHB01000086">
    <property type="protein sequence ID" value="SYW81006.1"/>
    <property type="molecule type" value="Genomic_DNA"/>
</dbReference>
<dbReference type="OrthoDB" id="10258202at2759"/>
<gene>
    <name evidence="3" type="ORF">UBRO2_04038</name>
    <name evidence="2" type="ORF">UBRO_03688</name>
</gene>
<feature type="region of interest" description="Disordered" evidence="1">
    <location>
        <begin position="93"/>
        <end position="124"/>
    </location>
</feature>
<proteinExistence type="predicted"/>
<evidence type="ECO:0000313" key="2">
    <source>
        <dbReference type="EMBL" id="SAM63811.1"/>
    </source>
</evidence>
<organism evidence="2 4">
    <name type="scientific">Ustilago bromivora</name>
    <dbReference type="NCBI Taxonomy" id="307758"/>
    <lineage>
        <taxon>Eukaryota</taxon>
        <taxon>Fungi</taxon>
        <taxon>Dikarya</taxon>
        <taxon>Basidiomycota</taxon>
        <taxon>Ustilaginomycotina</taxon>
        <taxon>Ustilaginomycetes</taxon>
        <taxon>Ustilaginales</taxon>
        <taxon>Ustilaginaceae</taxon>
        <taxon>Ustilago</taxon>
    </lineage>
</organism>
<reference evidence="4" key="2">
    <citation type="submission" date="2016-04" db="EMBL/GenBank/DDBJ databases">
        <authorList>
            <person name="Guldener U."/>
            <person name="Guldener U."/>
        </authorList>
    </citation>
    <scope>NUCLEOTIDE SEQUENCE [LARGE SCALE GENOMIC DNA]</scope>
    <source>
        <strain evidence="4">UB2112</strain>
    </source>
</reference>
<dbReference type="AlphaFoldDB" id="A0A1K0FVY6"/>
<evidence type="ECO:0000313" key="5">
    <source>
        <dbReference type="Proteomes" id="UP000658997"/>
    </source>
</evidence>
<sequence>MNSYTPPNRGRRSQAARGHGPHRGGPGGGGGGGRGRGTRGGHRGGGSAPFTPLSDPSRDPALAPQPPELGFFQTSFMENPWFELESKMGIPHLKPVVPSQNKQGAARSLPEPNNSEAAQEAGPA</sequence>
<feature type="compositionally biased region" description="Basic residues" evidence="1">
    <location>
        <begin position="9"/>
        <end position="22"/>
    </location>
</feature>
<reference evidence="2" key="1">
    <citation type="submission" date="2016-04" db="EMBL/GenBank/DDBJ databases">
        <authorList>
            <person name="Evans L.H."/>
            <person name="Alamgir A."/>
            <person name="Owens N."/>
            <person name="Weber N.D."/>
            <person name="Virtaneva K."/>
            <person name="Barbian K."/>
            <person name="Babar A."/>
            <person name="Rosenke K."/>
        </authorList>
    </citation>
    <scope>NUCLEOTIDE SEQUENCE</scope>
    <source>
        <strain evidence="2">UB2112</strain>
    </source>
</reference>
<keyword evidence="5" id="KW-1185">Reference proteome</keyword>
<dbReference type="Proteomes" id="UP000179920">
    <property type="component" value="Chromosome I"/>
</dbReference>
<name>A0A1K0FVY6_9BASI</name>
<evidence type="ECO:0000313" key="4">
    <source>
        <dbReference type="Proteomes" id="UP000179920"/>
    </source>
</evidence>
<protein>
    <submittedName>
        <fullName evidence="2">Related to RAY38 protein</fullName>
    </submittedName>
</protein>
<dbReference type="EMBL" id="LT558117">
    <property type="protein sequence ID" value="SAM63811.1"/>
    <property type="molecule type" value="Genomic_DNA"/>
</dbReference>
<evidence type="ECO:0000313" key="3">
    <source>
        <dbReference type="EMBL" id="SYW81006.1"/>
    </source>
</evidence>
<feature type="compositionally biased region" description="Gly residues" evidence="1">
    <location>
        <begin position="23"/>
        <end position="35"/>
    </location>
</feature>
<accession>A0A1K0FVY6</accession>
<dbReference type="Proteomes" id="UP000658997">
    <property type="component" value="Unassembled WGS sequence"/>
</dbReference>